<accession>A0A2H0KQ26</accession>
<evidence type="ECO:0000313" key="14">
    <source>
        <dbReference type="Proteomes" id="UP000231550"/>
    </source>
</evidence>
<feature type="transmembrane region" description="Helical" evidence="11">
    <location>
        <begin position="94"/>
        <end position="114"/>
    </location>
</feature>
<keyword evidence="7 11" id="KW-0862">Zinc</keyword>
<evidence type="ECO:0000256" key="7">
    <source>
        <dbReference type="ARBA" id="ARBA00022833"/>
    </source>
</evidence>
<sequence>MISTLITILIFIVILGVLIFAHEFGHFIVAKKSGVRVEEFGFGFPPRLFGIKKGETLYSLNLIPIGGFVKIYGEQGEGKNEPNSFISKSASRRALILSAGVLMNFLLAVFLLSIGNKIGLPTVVDEHSGSGVVRAARVQIAEIASGSPAEIAGIRIGDIIQKLRAENEELAIGEEVEVFKLEEVQSFIDRHKGETNILTIKRGSDVLDISLVPREIAPTGEGPLGVALVNTAVVSYPLLESLSKGVTDTINLTILIIIALGSIIHRAVIGLPVGEALTGPVGIYNVTSQAAEMGFVYLLQLTALLSINLAIINILPFPALDGGRLLFLGIEKIKGTPVSPKIENVIHTAGFAFLILLMLLITYKDLTKIF</sequence>
<evidence type="ECO:0000256" key="2">
    <source>
        <dbReference type="ARBA" id="ARBA00004141"/>
    </source>
</evidence>
<dbReference type="PANTHER" id="PTHR42837">
    <property type="entry name" value="REGULATOR OF SIGMA-E PROTEASE RSEP"/>
    <property type="match status" value="1"/>
</dbReference>
<evidence type="ECO:0000256" key="11">
    <source>
        <dbReference type="RuleBase" id="RU362031"/>
    </source>
</evidence>
<keyword evidence="11" id="KW-0479">Metal-binding</keyword>
<dbReference type="InterPro" id="IPR004387">
    <property type="entry name" value="Pept_M50_Zn"/>
</dbReference>
<dbReference type="GO" id="GO:0004222">
    <property type="term" value="F:metalloendopeptidase activity"/>
    <property type="evidence" value="ECO:0007669"/>
    <property type="project" value="InterPro"/>
</dbReference>
<dbReference type="EMBL" id="PCVN01000085">
    <property type="protein sequence ID" value="PIQ74217.1"/>
    <property type="molecule type" value="Genomic_DNA"/>
</dbReference>
<dbReference type="EC" id="3.4.24.-" evidence="11"/>
<evidence type="ECO:0000256" key="1">
    <source>
        <dbReference type="ARBA" id="ARBA00001947"/>
    </source>
</evidence>
<comment type="similarity">
    <text evidence="3 11">Belongs to the peptidase M50B family.</text>
</comment>
<comment type="cofactor">
    <cofactor evidence="1 11">
        <name>Zn(2+)</name>
        <dbReference type="ChEBI" id="CHEBI:29105"/>
    </cofactor>
</comment>
<evidence type="ECO:0000256" key="4">
    <source>
        <dbReference type="ARBA" id="ARBA00022670"/>
    </source>
</evidence>
<reference evidence="13 14" key="1">
    <citation type="submission" date="2017-09" db="EMBL/GenBank/DDBJ databases">
        <title>Depth-based differentiation of microbial function through sediment-hosted aquifers and enrichment of novel symbionts in the deep terrestrial subsurface.</title>
        <authorList>
            <person name="Probst A.J."/>
            <person name="Ladd B."/>
            <person name="Jarett J.K."/>
            <person name="Geller-Mcgrath D.E."/>
            <person name="Sieber C.M."/>
            <person name="Emerson J.B."/>
            <person name="Anantharaman K."/>
            <person name="Thomas B.C."/>
            <person name="Malmstrom R."/>
            <person name="Stieglmeier M."/>
            <person name="Klingl A."/>
            <person name="Woyke T."/>
            <person name="Ryan C.M."/>
            <person name="Banfield J.F."/>
        </authorList>
    </citation>
    <scope>NUCLEOTIDE SEQUENCE [LARGE SCALE GENOMIC DNA]</scope>
    <source>
        <strain evidence="13">CG11_big_fil_rev_8_21_14_0_20_44_10</strain>
    </source>
</reference>
<dbReference type="Pfam" id="PF02163">
    <property type="entry name" value="Peptidase_M50"/>
    <property type="match status" value="1"/>
</dbReference>
<evidence type="ECO:0000256" key="10">
    <source>
        <dbReference type="ARBA" id="ARBA00023136"/>
    </source>
</evidence>
<evidence type="ECO:0000313" key="13">
    <source>
        <dbReference type="EMBL" id="PIQ74217.1"/>
    </source>
</evidence>
<feature type="domain" description="Peptidase M50" evidence="12">
    <location>
        <begin position="11"/>
        <end position="357"/>
    </location>
</feature>
<keyword evidence="4 13" id="KW-0645">Protease</keyword>
<protein>
    <recommendedName>
        <fullName evidence="11">Zinc metalloprotease</fullName>
        <ecNumber evidence="11">3.4.24.-</ecNumber>
    </recommendedName>
</protein>
<feature type="transmembrane region" description="Helical" evidence="11">
    <location>
        <begin position="6"/>
        <end position="29"/>
    </location>
</feature>
<evidence type="ECO:0000256" key="9">
    <source>
        <dbReference type="ARBA" id="ARBA00023049"/>
    </source>
</evidence>
<evidence type="ECO:0000256" key="6">
    <source>
        <dbReference type="ARBA" id="ARBA00022801"/>
    </source>
</evidence>
<keyword evidence="8 11" id="KW-1133">Transmembrane helix</keyword>
<dbReference type="InterPro" id="IPR008915">
    <property type="entry name" value="Peptidase_M50"/>
</dbReference>
<evidence type="ECO:0000256" key="8">
    <source>
        <dbReference type="ARBA" id="ARBA00022989"/>
    </source>
</evidence>
<dbReference type="PANTHER" id="PTHR42837:SF2">
    <property type="entry name" value="MEMBRANE METALLOPROTEASE ARASP2, CHLOROPLASTIC-RELATED"/>
    <property type="match status" value="1"/>
</dbReference>
<dbReference type="GO" id="GO:0046872">
    <property type="term" value="F:metal ion binding"/>
    <property type="evidence" value="ECO:0007669"/>
    <property type="project" value="UniProtKB-KW"/>
</dbReference>
<organism evidence="13 14">
    <name type="scientific">Candidatus Portnoybacteria bacterium CG11_big_fil_rev_8_21_14_0_20_44_10</name>
    <dbReference type="NCBI Taxonomy" id="1974818"/>
    <lineage>
        <taxon>Bacteria</taxon>
        <taxon>Candidatus Portnoyibacteriota</taxon>
    </lineage>
</organism>
<dbReference type="InterPro" id="IPR036034">
    <property type="entry name" value="PDZ_sf"/>
</dbReference>
<keyword evidence="10 11" id="KW-0472">Membrane</keyword>
<dbReference type="GO" id="GO:0006508">
    <property type="term" value="P:proteolysis"/>
    <property type="evidence" value="ECO:0007669"/>
    <property type="project" value="UniProtKB-KW"/>
</dbReference>
<proteinExistence type="inferred from homology"/>
<evidence type="ECO:0000259" key="12">
    <source>
        <dbReference type="Pfam" id="PF02163"/>
    </source>
</evidence>
<keyword evidence="5 11" id="KW-0812">Transmembrane</keyword>
<dbReference type="GO" id="GO:0016020">
    <property type="term" value="C:membrane"/>
    <property type="evidence" value="ECO:0007669"/>
    <property type="project" value="UniProtKB-SubCell"/>
</dbReference>
<dbReference type="Proteomes" id="UP000231550">
    <property type="component" value="Unassembled WGS sequence"/>
</dbReference>
<evidence type="ECO:0000256" key="3">
    <source>
        <dbReference type="ARBA" id="ARBA00007931"/>
    </source>
</evidence>
<feature type="transmembrane region" description="Helical" evidence="11">
    <location>
        <begin position="345"/>
        <end position="363"/>
    </location>
</feature>
<comment type="subcellular location">
    <subcellularLocation>
        <location evidence="2">Membrane</location>
        <topology evidence="2">Multi-pass membrane protein</topology>
    </subcellularLocation>
</comment>
<evidence type="ECO:0000256" key="5">
    <source>
        <dbReference type="ARBA" id="ARBA00022692"/>
    </source>
</evidence>
<dbReference type="CDD" id="cd06163">
    <property type="entry name" value="S2P-M50_PDZ_RseP-like"/>
    <property type="match status" value="1"/>
</dbReference>
<keyword evidence="6 11" id="KW-0378">Hydrolase</keyword>
<dbReference type="Gene3D" id="2.30.42.10">
    <property type="match status" value="1"/>
</dbReference>
<keyword evidence="9 11" id="KW-0482">Metalloprotease</keyword>
<comment type="caution">
    <text evidence="13">The sequence shown here is derived from an EMBL/GenBank/DDBJ whole genome shotgun (WGS) entry which is preliminary data.</text>
</comment>
<dbReference type="SUPFAM" id="SSF50156">
    <property type="entry name" value="PDZ domain-like"/>
    <property type="match status" value="1"/>
</dbReference>
<dbReference type="AlphaFoldDB" id="A0A2H0KQ26"/>
<feature type="transmembrane region" description="Helical" evidence="11">
    <location>
        <begin position="250"/>
        <end position="274"/>
    </location>
</feature>
<dbReference type="NCBIfam" id="TIGR00054">
    <property type="entry name" value="RIP metalloprotease RseP"/>
    <property type="match status" value="1"/>
</dbReference>
<name>A0A2H0KQ26_9BACT</name>
<gene>
    <name evidence="13" type="primary">rseP</name>
    <name evidence="13" type="ORF">COV85_03350</name>
</gene>
<feature type="transmembrane region" description="Helical" evidence="11">
    <location>
        <begin position="295"/>
        <end position="315"/>
    </location>
</feature>